<accession>A0AA40C415</accession>
<evidence type="ECO:0000313" key="2">
    <source>
        <dbReference type="EMBL" id="KAK0624277.1"/>
    </source>
</evidence>
<name>A0AA40C415_9PEZI</name>
<feature type="compositionally biased region" description="Polar residues" evidence="1">
    <location>
        <begin position="176"/>
        <end position="188"/>
    </location>
</feature>
<feature type="region of interest" description="Disordered" evidence="1">
    <location>
        <begin position="111"/>
        <end position="221"/>
    </location>
</feature>
<reference evidence="2" key="1">
    <citation type="submission" date="2023-06" db="EMBL/GenBank/DDBJ databases">
        <title>Genome-scale phylogeny and comparative genomics of the fungal order Sordariales.</title>
        <authorList>
            <consortium name="Lawrence Berkeley National Laboratory"/>
            <person name="Hensen N."/>
            <person name="Bonometti L."/>
            <person name="Westerberg I."/>
            <person name="Brannstrom I.O."/>
            <person name="Guillou S."/>
            <person name="Cros-Aarteil S."/>
            <person name="Calhoun S."/>
            <person name="Haridas S."/>
            <person name="Kuo A."/>
            <person name="Mondo S."/>
            <person name="Pangilinan J."/>
            <person name="Riley R."/>
            <person name="Labutti K."/>
            <person name="Andreopoulos B."/>
            <person name="Lipzen A."/>
            <person name="Chen C."/>
            <person name="Yanf M."/>
            <person name="Daum C."/>
            <person name="Ng V."/>
            <person name="Clum A."/>
            <person name="Steindorff A."/>
            <person name="Ohm R."/>
            <person name="Martin F."/>
            <person name="Silar P."/>
            <person name="Natvig D."/>
            <person name="Lalanne C."/>
            <person name="Gautier V."/>
            <person name="Ament-Velasquez S.L."/>
            <person name="Kruys A."/>
            <person name="Hutchinson M.I."/>
            <person name="Powell A.J."/>
            <person name="Barry K."/>
            <person name="Miller A.N."/>
            <person name="Grigoriev I.V."/>
            <person name="Debuchy R."/>
            <person name="Gladieux P."/>
            <person name="Thoren M.H."/>
            <person name="Johannesson H."/>
        </authorList>
    </citation>
    <scope>NUCLEOTIDE SEQUENCE</scope>
    <source>
        <strain evidence="2">CBS 606.72</strain>
    </source>
</reference>
<keyword evidence="3" id="KW-1185">Reference proteome</keyword>
<dbReference type="Proteomes" id="UP001175000">
    <property type="component" value="Unassembled WGS sequence"/>
</dbReference>
<protein>
    <submittedName>
        <fullName evidence="2">Uncharacterized protein</fullName>
    </submittedName>
</protein>
<sequence length="228" mass="25117">MANPSPSPTTQSLELSPDFNHITDEVALPLLLQRLKFTQALSETEVLKHINFLHDTSEFVRRAPRGRNLALSAGMAPVQLYSRAIWNRAEAFACPDDKDTIAMAHGEMLKKEEGRKQELSDSEKSPAFSPVKTSSRCRRALAAGRKQAVKRQPKRSCMAKASPVRQQPERSCKAKSPNTRKMSASSILPASLAKPTDGLDSKPPAMGHFNTSKPPRIPAPPIMGYFKT</sequence>
<proteinExistence type="predicted"/>
<organism evidence="2 3">
    <name type="scientific">Immersiella caudata</name>
    <dbReference type="NCBI Taxonomy" id="314043"/>
    <lineage>
        <taxon>Eukaryota</taxon>
        <taxon>Fungi</taxon>
        <taxon>Dikarya</taxon>
        <taxon>Ascomycota</taxon>
        <taxon>Pezizomycotina</taxon>
        <taxon>Sordariomycetes</taxon>
        <taxon>Sordariomycetidae</taxon>
        <taxon>Sordariales</taxon>
        <taxon>Lasiosphaeriaceae</taxon>
        <taxon>Immersiella</taxon>
    </lineage>
</organism>
<evidence type="ECO:0000256" key="1">
    <source>
        <dbReference type="SAM" id="MobiDB-lite"/>
    </source>
</evidence>
<comment type="caution">
    <text evidence="2">The sequence shown here is derived from an EMBL/GenBank/DDBJ whole genome shotgun (WGS) entry which is preliminary data.</text>
</comment>
<dbReference type="EMBL" id="JAULSU010000003">
    <property type="protein sequence ID" value="KAK0624277.1"/>
    <property type="molecule type" value="Genomic_DNA"/>
</dbReference>
<gene>
    <name evidence="2" type="ORF">B0T14DRAFT_554183</name>
</gene>
<evidence type="ECO:0000313" key="3">
    <source>
        <dbReference type="Proteomes" id="UP001175000"/>
    </source>
</evidence>
<dbReference type="AlphaFoldDB" id="A0AA40C415"/>
<feature type="compositionally biased region" description="Basic and acidic residues" evidence="1">
    <location>
        <begin position="111"/>
        <end position="124"/>
    </location>
</feature>